<dbReference type="AlphaFoldDB" id="A0A7Z0DHU3"/>
<dbReference type="Proteomes" id="UP000564496">
    <property type="component" value="Unassembled WGS sequence"/>
</dbReference>
<comment type="pathway">
    <text evidence="1">Cell wall biogenesis; cell wall polysaccharide biosynthesis.</text>
</comment>
<evidence type="ECO:0000313" key="6">
    <source>
        <dbReference type="EMBL" id="NYI75728.1"/>
    </source>
</evidence>
<gene>
    <name evidence="6" type="ORF">BJ988_000376</name>
</gene>
<dbReference type="InterPro" id="IPR029044">
    <property type="entry name" value="Nucleotide-diphossugar_trans"/>
</dbReference>
<keyword evidence="7" id="KW-1185">Reference proteome</keyword>
<proteinExistence type="inferred from homology"/>
<evidence type="ECO:0000259" key="5">
    <source>
        <dbReference type="Pfam" id="PF00535"/>
    </source>
</evidence>
<evidence type="ECO:0000256" key="3">
    <source>
        <dbReference type="ARBA" id="ARBA00022676"/>
    </source>
</evidence>
<accession>A0A7Z0DHU3</accession>
<comment type="similarity">
    <text evidence="2">Belongs to the glycosyltransferase 2 family.</text>
</comment>
<dbReference type="GO" id="GO:0016757">
    <property type="term" value="F:glycosyltransferase activity"/>
    <property type="evidence" value="ECO:0007669"/>
    <property type="project" value="UniProtKB-KW"/>
</dbReference>
<evidence type="ECO:0000313" key="7">
    <source>
        <dbReference type="Proteomes" id="UP000564496"/>
    </source>
</evidence>
<reference evidence="6 7" key="1">
    <citation type="submission" date="2020-07" db="EMBL/GenBank/DDBJ databases">
        <title>Sequencing the genomes of 1000 actinobacteria strains.</title>
        <authorList>
            <person name="Klenk H.-P."/>
        </authorList>
    </citation>
    <scope>NUCLEOTIDE SEQUENCE [LARGE SCALE GENOMIC DNA]</scope>
    <source>
        <strain evidence="6 7">DSM 26487</strain>
    </source>
</reference>
<feature type="domain" description="Glycosyltransferase 2-like" evidence="5">
    <location>
        <begin position="7"/>
        <end position="135"/>
    </location>
</feature>
<keyword evidence="4" id="KW-0808">Transferase</keyword>
<keyword evidence="3" id="KW-0328">Glycosyltransferase</keyword>
<sequence>MRRPVWVCMLTYRRPEGLAETIDILRTQLDAVPGARLLVVDNDDQPTASSSVAEAARGDVRVVYVHEPTPGIAAARNRALAEAGPEAVVVFIDDDEQPSEAWLSTLFGCWQETGAAGVVGPVVFRLDGEPDVWLTAGGFFREFSHPTGTVVTTAATNNLLLDMVQVGELRFDLGFGLSGGSDTAFTRALTAAGGRIVWCEEAPVFDLVPASRATREWALARASRVGNSDSRVHVYLASPGTRGLVRLEQTARGVVRVAWGGVRLFLGRVTGSVVHHARGTRLVVRGVGMVRGAWGSHIHEYLRG</sequence>
<dbReference type="Pfam" id="PF00535">
    <property type="entry name" value="Glycos_transf_2"/>
    <property type="match status" value="1"/>
</dbReference>
<protein>
    <recommendedName>
        <fullName evidence="5">Glycosyltransferase 2-like domain-containing protein</fullName>
    </recommendedName>
</protein>
<organism evidence="6 7">
    <name type="scientific">Nocardioides panzhihuensis</name>
    <dbReference type="NCBI Taxonomy" id="860243"/>
    <lineage>
        <taxon>Bacteria</taxon>
        <taxon>Bacillati</taxon>
        <taxon>Actinomycetota</taxon>
        <taxon>Actinomycetes</taxon>
        <taxon>Propionibacteriales</taxon>
        <taxon>Nocardioidaceae</taxon>
        <taxon>Nocardioides</taxon>
    </lineage>
</organism>
<dbReference type="EMBL" id="JACBZR010000001">
    <property type="protein sequence ID" value="NYI75728.1"/>
    <property type="molecule type" value="Genomic_DNA"/>
</dbReference>
<dbReference type="RefSeq" id="WP_179656417.1">
    <property type="nucleotide sequence ID" value="NZ_JACBZR010000001.1"/>
</dbReference>
<dbReference type="Gene3D" id="3.90.550.10">
    <property type="entry name" value="Spore Coat Polysaccharide Biosynthesis Protein SpsA, Chain A"/>
    <property type="match status" value="1"/>
</dbReference>
<dbReference type="SUPFAM" id="SSF53448">
    <property type="entry name" value="Nucleotide-diphospho-sugar transferases"/>
    <property type="match status" value="1"/>
</dbReference>
<evidence type="ECO:0000256" key="4">
    <source>
        <dbReference type="ARBA" id="ARBA00022679"/>
    </source>
</evidence>
<dbReference type="PANTHER" id="PTHR43179">
    <property type="entry name" value="RHAMNOSYLTRANSFERASE WBBL"/>
    <property type="match status" value="1"/>
</dbReference>
<evidence type="ECO:0000256" key="1">
    <source>
        <dbReference type="ARBA" id="ARBA00004776"/>
    </source>
</evidence>
<evidence type="ECO:0000256" key="2">
    <source>
        <dbReference type="ARBA" id="ARBA00006739"/>
    </source>
</evidence>
<dbReference type="CDD" id="cd00761">
    <property type="entry name" value="Glyco_tranf_GTA_type"/>
    <property type="match status" value="1"/>
</dbReference>
<dbReference type="InterPro" id="IPR001173">
    <property type="entry name" value="Glyco_trans_2-like"/>
</dbReference>
<dbReference type="PANTHER" id="PTHR43179:SF12">
    <property type="entry name" value="GALACTOFURANOSYLTRANSFERASE GLFT2"/>
    <property type="match status" value="1"/>
</dbReference>
<name>A0A7Z0DHU3_9ACTN</name>
<comment type="caution">
    <text evidence="6">The sequence shown here is derived from an EMBL/GenBank/DDBJ whole genome shotgun (WGS) entry which is preliminary data.</text>
</comment>